<dbReference type="AlphaFoldDB" id="A0A976AZN8"/>
<feature type="region of interest" description="Disordered" evidence="1">
    <location>
        <begin position="83"/>
        <end position="122"/>
    </location>
</feature>
<protein>
    <recommendedName>
        <fullName evidence="2">Oxidoreductase-like domain-containing protein</fullName>
    </recommendedName>
</protein>
<evidence type="ECO:0000259" key="2">
    <source>
        <dbReference type="Pfam" id="PF09791"/>
    </source>
</evidence>
<proteinExistence type="predicted"/>
<gene>
    <name evidence="3" type="ORF">CBM2613_B10292</name>
</gene>
<organism evidence="3 4">
    <name type="scientific">Cupriavidus taiwanensis</name>
    <dbReference type="NCBI Taxonomy" id="164546"/>
    <lineage>
        <taxon>Bacteria</taxon>
        <taxon>Pseudomonadati</taxon>
        <taxon>Pseudomonadota</taxon>
        <taxon>Betaproteobacteria</taxon>
        <taxon>Burkholderiales</taxon>
        <taxon>Burkholderiaceae</taxon>
        <taxon>Cupriavidus</taxon>
    </lineage>
</organism>
<name>A0A976AZN8_9BURK</name>
<feature type="compositionally biased region" description="Basic and acidic residues" evidence="1">
    <location>
        <begin position="104"/>
        <end position="116"/>
    </location>
</feature>
<dbReference type="EMBL" id="OFTH01000034">
    <property type="protein sequence ID" value="SOZ66459.1"/>
    <property type="molecule type" value="Genomic_DNA"/>
</dbReference>
<evidence type="ECO:0000256" key="1">
    <source>
        <dbReference type="SAM" id="MobiDB-lite"/>
    </source>
</evidence>
<dbReference type="InterPro" id="IPR019180">
    <property type="entry name" value="Oxidoreductase-like_N"/>
</dbReference>
<sequence length="160" mass="17252">MGCGCLHGSIGVAVRCVAGCRGGESGYLPAKRGVRAPVRAARQNNSTRGSEAFRSAWGAARAAGQRRARRNILGAGLPWRRARDPQVSQVSPVVPVAGSTVSPDDPRPEPPERPADNECCGSGCDPCIFDYYYQEMDRYREALRAWEARQAARHAEDPAA</sequence>
<dbReference type="Proteomes" id="UP000256952">
    <property type="component" value="Chromosome CBM2613_b"/>
</dbReference>
<reference evidence="3 4" key="1">
    <citation type="submission" date="2018-01" db="EMBL/GenBank/DDBJ databases">
        <authorList>
            <person name="Clerissi C."/>
        </authorList>
    </citation>
    <scope>NUCLEOTIDE SEQUENCE [LARGE SCALE GENOMIC DNA]</scope>
    <source>
        <strain evidence="3">Cupriavidus taiwanensis STM 8556</strain>
    </source>
</reference>
<evidence type="ECO:0000313" key="3">
    <source>
        <dbReference type="EMBL" id="SOZ66459.1"/>
    </source>
</evidence>
<accession>A0A976AZN8</accession>
<evidence type="ECO:0000313" key="4">
    <source>
        <dbReference type="Proteomes" id="UP000256952"/>
    </source>
</evidence>
<dbReference type="PANTHER" id="PTHR21193">
    <property type="entry name" value="OXIDOREDUCTASE-LIKE DOMAIN-CONTAINING PROTEIN 1"/>
    <property type="match status" value="1"/>
</dbReference>
<feature type="compositionally biased region" description="Low complexity" evidence="1">
    <location>
        <begin position="85"/>
        <end position="96"/>
    </location>
</feature>
<feature type="domain" description="Oxidoreductase-like" evidence="2">
    <location>
        <begin position="107"/>
        <end position="147"/>
    </location>
</feature>
<dbReference type="InterPro" id="IPR039251">
    <property type="entry name" value="OXLD1"/>
</dbReference>
<dbReference type="Pfam" id="PF09791">
    <property type="entry name" value="Oxidored-like"/>
    <property type="match status" value="1"/>
</dbReference>
<comment type="caution">
    <text evidence="3">The sequence shown here is derived from an EMBL/GenBank/DDBJ whole genome shotgun (WGS) entry which is preliminary data.</text>
</comment>
<dbReference type="PANTHER" id="PTHR21193:SF3">
    <property type="entry name" value="OXIDOREDUCTASE-LIKE DOMAIN-CONTAINING PROTEIN 1"/>
    <property type="match status" value="1"/>
</dbReference>